<dbReference type="Proteomes" id="UP001178461">
    <property type="component" value="Chromosome 14"/>
</dbReference>
<dbReference type="AlphaFoldDB" id="A0AA35PKC0"/>
<reference evidence="2" key="1">
    <citation type="submission" date="2022-12" db="EMBL/GenBank/DDBJ databases">
        <authorList>
            <person name="Alioto T."/>
            <person name="Alioto T."/>
            <person name="Gomez Garrido J."/>
        </authorList>
    </citation>
    <scope>NUCLEOTIDE SEQUENCE</scope>
</reference>
<dbReference type="EMBL" id="OX395139">
    <property type="protein sequence ID" value="CAI5792146.1"/>
    <property type="molecule type" value="Genomic_DNA"/>
</dbReference>
<accession>A0AA35PKC0</accession>
<gene>
    <name evidence="2" type="ORF">PODLI_1B042356</name>
</gene>
<evidence type="ECO:0000256" key="1">
    <source>
        <dbReference type="SAM" id="MobiDB-lite"/>
    </source>
</evidence>
<name>A0AA35PKC0_9SAUR</name>
<keyword evidence="3" id="KW-1185">Reference proteome</keyword>
<organism evidence="2 3">
    <name type="scientific">Podarcis lilfordi</name>
    <name type="common">Lilford's wall lizard</name>
    <dbReference type="NCBI Taxonomy" id="74358"/>
    <lineage>
        <taxon>Eukaryota</taxon>
        <taxon>Metazoa</taxon>
        <taxon>Chordata</taxon>
        <taxon>Craniata</taxon>
        <taxon>Vertebrata</taxon>
        <taxon>Euteleostomi</taxon>
        <taxon>Lepidosauria</taxon>
        <taxon>Squamata</taxon>
        <taxon>Bifurcata</taxon>
        <taxon>Unidentata</taxon>
        <taxon>Episquamata</taxon>
        <taxon>Laterata</taxon>
        <taxon>Lacertibaenia</taxon>
        <taxon>Lacertidae</taxon>
        <taxon>Podarcis</taxon>
    </lineage>
</organism>
<evidence type="ECO:0000313" key="3">
    <source>
        <dbReference type="Proteomes" id="UP001178461"/>
    </source>
</evidence>
<proteinExistence type="predicted"/>
<sequence length="78" mass="8746">MVTIPLYLSQQRSPTRLTKPLPEKAEEDQNDDLSGACNIPAKPSRCWPDPLAGCCIPEWRGEPAPSKRFGMKLRPIKN</sequence>
<protein>
    <submittedName>
        <fullName evidence="2">Uncharacterized protein</fullName>
    </submittedName>
</protein>
<feature type="region of interest" description="Disordered" evidence="1">
    <location>
        <begin position="1"/>
        <end position="32"/>
    </location>
</feature>
<evidence type="ECO:0000313" key="2">
    <source>
        <dbReference type="EMBL" id="CAI5792146.1"/>
    </source>
</evidence>